<accession>A0ABD2XU54</accession>
<feature type="compositionally biased region" description="Basic residues" evidence="1">
    <location>
        <begin position="52"/>
        <end position="62"/>
    </location>
</feature>
<dbReference type="AlphaFoldDB" id="A0ABD2XU54"/>
<gene>
    <name evidence="2" type="ORF">ACH5RR_040713</name>
</gene>
<organism evidence="2 3">
    <name type="scientific">Cinchona calisaya</name>
    <dbReference type="NCBI Taxonomy" id="153742"/>
    <lineage>
        <taxon>Eukaryota</taxon>
        <taxon>Viridiplantae</taxon>
        <taxon>Streptophyta</taxon>
        <taxon>Embryophyta</taxon>
        <taxon>Tracheophyta</taxon>
        <taxon>Spermatophyta</taxon>
        <taxon>Magnoliopsida</taxon>
        <taxon>eudicotyledons</taxon>
        <taxon>Gunneridae</taxon>
        <taxon>Pentapetalae</taxon>
        <taxon>asterids</taxon>
        <taxon>lamiids</taxon>
        <taxon>Gentianales</taxon>
        <taxon>Rubiaceae</taxon>
        <taxon>Cinchonoideae</taxon>
        <taxon>Cinchoneae</taxon>
        <taxon>Cinchona</taxon>
    </lineage>
</organism>
<sequence length="136" mass="15887">MLKSDSDMKPALESSTLGTIRNAIESDKKKKPWCDHCKKHWHTQDTYWKIHRKPPNWKKKNTTRQPSFPSNRRGARVARHFRNASFHEGIVRALVQISPISIVPSHESIKSLLLFCTNRQLSTYQYQVPTNSLLDY</sequence>
<evidence type="ECO:0000313" key="2">
    <source>
        <dbReference type="EMBL" id="KAL3497981.1"/>
    </source>
</evidence>
<name>A0ABD2XU54_9GENT</name>
<comment type="caution">
    <text evidence="2">The sequence shown here is derived from an EMBL/GenBank/DDBJ whole genome shotgun (WGS) entry which is preliminary data.</text>
</comment>
<dbReference type="Proteomes" id="UP001630127">
    <property type="component" value="Unassembled WGS sequence"/>
</dbReference>
<protein>
    <submittedName>
        <fullName evidence="2">Uncharacterized protein</fullName>
    </submittedName>
</protein>
<proteinExistence type="predicted"/>
<dbReference type="EMBL" id="JBJUIK010000017">
    <property type="protein sequence ID" value="KAL3497981.1"/>
    <property type="molecule type" value="Genomic_DNA"/>
</dbReference>
<evidence type="ECO:0000256" key="1">
    <source>
        <dbReference type="SAM" id="MobiDB-lite"/>
    </source>
</evidence>
<evidence type="ECO:0000313" key="3">
    <source>
        <dbReference type="Proteomes" id="UP001630127"/>
    </source>
</evidence>
<feature type="region of interest" description="Disordered" evidence="1">
    <location>
        <begin position="52"/>
        <end position="74"/>
    </location>
</feature>
<keyword evidence="3" id="KW-1185">Reference proteome</keyword>
<reference evidence="2 3" key="1">
    <citation type="submission" date="2024-11" db="EMBL/GenBank/DDBJ databases">
        <title>A near-complete genome assembly of Cinchona calisaya.</title>
        <authorList>
            <person name="Lian D.C."/>
            <person name="Zhao X.W."/>
            <person name="Wei L."/>
        </authorList>
    </citation>
    <scope>NUCLEOTIDE SEQUENCE [LARGE SCALE GENOMIC DNA]</scope>
    <source>
        <tissue evidence="2">Nenye</tissue>
    </source>
</reference>